<evidence type="ECO:0000313" key="2">
    <source>
        <dbReference type="Proteomes" id="UP000748025"/>
    </source>
</evidence>
<dbReference type="GO" id="GO:0008233">
    <property type="term" value="F:peptidase activity"/>
    <property type="evidence" value="ECO:0007669"/>
    <property type="project" value="InterPro"/>
</dbReference>
<dbReference type="GO" id="GO:0006508">
    <property type="term" value="P:proteolysis"/>
    <property type="evidence" value="ECO:0007669"/>
    <property type="project" value="InterPro"/>
</dbReference>
<protein>
    <recommendedName>
        <fullName evidence="3">M6 family metalloprotease domain-containing protein</fullName>
    </recommendedName>
</protein>
<dbReference type="NCBIfam" id="TIGR03296">
    <property type="entry name" value="M6dom_TIGR03296"/>
    <property type="match status" value="1"/>
</dbReference>
<dbReference type="AlphaFoldDB" id="A0A9P7N9I6"/>
<dbReference type="EMBL" id="SRPW01001663">
    <property type="protein sequence ID" value="KAG5999617.1"/>
    <property type="molecule type" value="Genomic_DNA"/>
</dbReference>
<proteinExistence type="predicted"/>
<organism evidence="1 2">
    <name type="scientific">Claviceps pusilla</name>
    <dbReference type="NCBI Taxonomy" id="123648"/>
    <lineage>
        <taxon>Eukaryota</taxon>
        <taxon>Fungi</taxon>
        <taxon>Dikarya</taxon>
        <taxon>Ascomycota</taxon>
        <taxon>Pezizomycotina</taxon>
        <taxon>Sordariomycetes</taxon>
        <taxon>Hypocreomycetidae</taxon>
        <taxon>Hypocreales</taxon>
        <taxon>Clavicipitaceae</taxon>
        <taxon>Claviceps</taxon>
    </lineage>
</organism>
<name>A0A9P7N9I6_9HYPO</name>
<evidence type="ECO:0008006" key="3">
    <source>
        <dbReference type="Google" id="ProtNLM"/>
    </source>
</evidence>
<reference evidence="1" key="1">
    <citation type="journal article" date="2020" name="bioRxiv">
        <title>Whole genome comparisons of ergot fungi reveals the divergence and evolution of species within the genus Claviceps are the result of varying mechanisms driving genome evolution and host range expansion.</title>
        <authorList>
            <person name="Wyka S.A."/>
            <person name="Mondo S.J."/>
            <person name="Liu M."/>
            <person name="Dettman J."/>
            <person name="Nalam V."/>
            <person name="Broders K.D."/>
        </authorList>
    </citation>
    <scope>NUCLEOTIDE SEQUENCE</scope>
    <source>
        <strain evidence="1">CCC 602</strain>
    </source>
</reference>
<comment type="caution">
    <text evidence="1">The sequence shown here is derived from an EMBL/GenBank/DDBJ whole genome shotgun (WGS) entry which is preliminary data.</text>
</comment>
<accession>A0A9P7N9I6</accession>
<sequence length="783" mass="85561">MARYRDSDITNIYWAFLRVYLYMLSPMQRPGVLTAPIDRFAYPFFFTTYADIRTRGQTPLASATSSSATAELLAAWTCLLADHSRVKSQEPPSPALRPSGPVRHPFPAMQVVTAAALLLLSASSHVEATWSSPDARDAFAVIDPQHWVNPDNMTWADFKAAPGTKWNDPSRRGTKRNFNIALVAIDYPNENFTITRPLRSTIYGNPTIEAAANIPRSQVPAWYRDFLNKPGPLNQGHTLHEYWMEDSYGRYGVDLTAFGPYRMPALSYQYGIDNDLNAGACPPGEKKCSLDIREDALALWKKDVGGKTAGEYELVFILSAGQDESSTWQEFGEMKFASKEDIPAAFGPPETGNGKHRAGLANWAKTRYVSWTSWAAAANFWPNAEGNSSVQCESSGMATFAHELSHLLNINDNYNNPYGDPVRRSYTGPWSMLSRGAFNGPGGPHTRWHIPPVQGASMGSIHTVRDKLQIGLIDQSELVTIPRDVLQSAGPIVARITARSVQSDVLSLRIALGKDLSSECYPGSDPYCDGGGYDNYDIEVVDRMGADSFQGDAGVMISKTKNRDDDPPFQWTVDANPQDIKLVDFIRPNGTEAMVTKGDYRQLLDALFHAGTRSGSHFEYADGPNALHFYVIDKTRDHSGVLSYTVGARSLKSTNKSRFGVQVSDGRPVVARGSTPTSGGVLCSFNVTNSGTYAKGGHGNMAPDLSRHLGYDIFRLGASVKGKGWRTEVPNALVAAKFGETVETSIAVGALASADDVGIVTMTVTSDSDPRAKTTARCEVRKN</sequence>
<dbReference type="OrthoDB" id="3852498at2759"/>
<keyword evidence="2" id="KW-1185">Reference proteome</keyword>
<gene>
    <name evidence="1" type="ORF">E4U43_001968</name>
</gene>
<dbReference type="InterPro" id="IPR008757">
    <property type="entry name" value="Peptidase_M6-like_domain"/>
</dbReference>
<dbReference type="Proteomes" id="UP000748025">
    <property type="component" value="Unassembled WGS sequence"/>
</dbReference>
<evidence type="ECO:0000313" key="1">
    <source>
        <dbReference type="EMBL" id="KAG5999617.1"/>
    </source>
</evidence>